<evidence type="ECO:0000256" key="1">
    <source>
        <dbReference type="SAM" id="MobiDB-lite"/>
    </source>
</evidence>
<reference evidence="3" key="1">
    <citation type="submission" date="2017-02" db="UniProtKB">
        <authorList>
            <consortium name="WormBaseParasite"/>
        </authorList>
    </citation>
    <scope>IDENTIFICATION</scope>
</reference>
<dbReference type="AlphaFoldDB" id="A0A0M3HXC3"/>
<dbReference type="WBParaSite" id="ALUE_0000794601-mRNA-1">
    <property type="protein sequence ID" value="ALUE_0000794601-mRNA-1"/>
    <property type="gene ID" value="ALUE_0000794601"/>
</dbReference>
<keyword evidence="2" id="KW-1185">Reference proteome</keyword>
<organism evidence="2 3">
    <name type="scientific">Ascaris lumbricoides</name>
    <name type="common">Giant roundworm</name>
    <dbReference type="NCBI Taxonomy" id="6252"/>
    <lineage>
        <taxon>Eukaryota</taxon>
        <taxon>Metazoa</taxon>
        <taxon>Ecdysozoa</taxon>
        <taxon>Nematoda</taxon>
        <taxon>Chromadorea</taxon>
        <taxon>Rhabditida</taxon>
        <taxon>Spirurina</taxon>
        <taxon>Ascaridomorpha</taxon>
        <taxon>Ascaridoidea</taxon>
        <taxon>Ascarididae</taxon>
        <taxon>Ascaris</taxon>
    </lineage>
</organism>
<dbReference type="Proteomes" id="UP000036681">
    <property type="component" value="Unplaced"/>
</dbReference>
<feature type="region of interest" description="Disordered" evidence="1">
    <location>
        <begin position="1"/>
        <end position="21"/>
    </location>
</feature>
<evidence type="ECO:0000313" key="3">
    <source>
        <dbReference type="WBParaSite" id="ALUE_0000794601-mRNA-1"/>
    </source>
</evidence>
<proteinExistence type="predicted"/>
<evidence type="ECO:0000313" key="2">
    <source>
        <dbReference type="Proteomes" id="UP000036681"/>
    </source>
</evidence>
<protein>
    <submittedName>
        <fullName evidence="3">Uncharacterized protein</fullName>
    </submittedName>
</protein>
<feature type="compositionally biased region" description="Polar residues" evidence="1">
    <location>
        <begin position="8"/>
        <end position="21"/>
    </location>
</feature>
<accession>A0A0M3HXC3</accession>
<name>A0A0M3HXC3_ASCLU</name>
<sequence length="124" mass="13941">MNIDLDSETSQPELTANDTSQSTNCLPHQFQLDHHTSQVVEIVVEVVEVVQVVAEVAQRVAEVVIEVVQRVAEIIIEVVELLLKLLLLKLFQLELFDHWLFDAIPIDEDGDVATSLLAEHNANY</sequence>